<evidence type="ECO:0000313" key="13">
    <source>
        <dbReference type="Proteomes" id="UP000823561"/>
    </source>
</evidence>
<dbReference type="InterPro" id="IPR007110">
    <property type="entry name" value="Ig-like_dom"/>
</dbReference>
<evidence type="ECO:0000256" key="7">
    <source>
        <dbReference type="ARBA" id="ARBA00023319"/>
    </source>
</evidence>
<feature type="region of interest" description="Disordered" evidence="8">
    <location>
        <begin position="278"/>
        <end position="309"/>
    </location>
</feature>
<evidence type="ECO:0000256" key="6">
    <source>
        <dbReference type="ARBA" id="ARBA00023273"/>
    </source>
</evidence>
<dbReference type="Proteomes" id="UP000823561">
    <property type="component" value="Chromosome 13"/>
</dbReference>
<dbReference type="GO" id="GO:0005886">
    <property type="term" value="C:plasma membrane"/>
    <property type="evidence" value="ECO:0007669"/>
    <property type="project" value="TreeGrafter"/>
</dbReference>
<evidence type="ECO:0000256" key="4">
    <source>
        <dbReference type="ARBA" id="ARBA00022989"/>
    </source>
</evidence>
<evidence type="ECO:0000256" key="8">
    <source>
        <dbReference type="SAM" id="MobiDB-lite"/>
    </source>
</evidence>
<keyword evidence="4 9" id="KW-1133">Transmembrane helix</keyword>
<keyword evidence="9" id="KW-0472">Membrane</keyword>
<evidence type="ECO:0000256" key="10">
    <source>
        <dbReference type="SAM" id="SignalP"/>
    </source>
</evidence>
<feature type="domain" description="Ig-like" evidence="11">
    <location>
        <begin position="144"/>
        <end position="228"/>
    </location>
</feature>
<evidence type="ECO:0000256" key="3">
    <source>
        <dbReference type="ARBA" id="ARBA00022692"/>
    </source>
</evidence>
<keyword evidence="7" id="KW-0393">Immunoglobulin domain</keyword>
<dbReference type="SMART" id="SM00408">
    <property type="entry name" value="IGc2"/>
    <property type="match status" value="1"/>
</dbReference>
<name>A0AAV6G7G2_9TELE</name>
<dbReference type="PROSITE" id="PS50835">
    <property type="entry name" value="IG_LIKE"/>
    <property type="match status" value="2"/>
</dbReference>
<evidence type="ECO:0000256" key="5">
    <source>
        <dbReference type="ARBA" id="ARBA00023180"/>
    </source>
</evidence>
<dbReference type="GO" id="GO:0007155">
    <property type="term" value="P:cell adhesion"/>
    <property type="evidence" value="ECO:0007669"/>
    <property type="project" value="TreeGrafter"/>
</dbReference>
<dbReference type="GO" id="GO:0042995">
    <property type="term" value="C:cell projection"/>
    <property type="evidence" value="ECO:0007669"/>
    <property type="project" value="UniProtKB-SubCell"/>
</dbReference>
<dbReference type="PANTHER" id="PTHR11973">
    <property type="entry name" value="CELL SURFACE GLYCOPROTEIN MUC18-RELATED"/>
    <property type="match status" value="1"/>
</dbReference>
<evidence type="ECO:0000256" key="1">
    <source>
        <dbReference type="ARBA" id="ARBA00004316"/>
    </source>
</evidence>
<keyword evidence="5" id="KW-0325">Glycoprotein</keyword>
<feature type="transmembrane region" description="Helical" evidence="9">
    <location>
        <begin position="246"/>
        <end position="269"/>
    </location>
</feature>
<evidence type="ECO:0000259" key="11">
    <source>
        <dbReference type="PROSITE" id="PS50835"/>
    </source>
</evidence>
<dbReference type="Gene3D" id="2.60.40.10">
    <property type="entry name" value="Immunoglobulins"/>
    <property type="match status" value="2"/>
</dbReference>
<protein>
    <recommendedName>
        <fullName evidence="11">Ig-like domain-containing protein</fullName>
    </recommendedName>
</protein>
<keyword evidence="13" id="KW-1185">Reference proteome</keyword>
<dbReference type="InterPro" id="IPR003598">
    <property type="entry name" value="Ig_sub2"/>
</dbReference>
<dbReference type="SUPFAM" id="SSF48726">
    <property type="entry name" value="Immunoglobulin"/>
    <property type="match status" value="1"/>
</dbReference>
<gene>
    <name evidence="12" type="ORF">AALO_G00175530</name>
</gene>
<dbReference type="InterPro" id="IPR051116">
    <property type="entry name" value="Surface_Rcpt/Adhesion_Mol"/>
</dbReference>
<organism evidence="12 13">
    <name type="scientific">Alosa alosa</name>
    <name type="common">allis shad</name>
    <dbReference type="NCBI Taxonomy" id="278164"/>
    <lineage>
        <taxon>Eukaryota</taxon>
        <taxon>Metazoa</taxon>
        <taxon>Chordata</taxon>
        <taxon>Craniata</taxon>
        <taxon>Vertebrata</taxon>
        <taxon>Euteleostomi</taxon>
        <taxon>Actinopterygii</taxon>
        <taxon>Neopterygii</taxon>
        <taxon>Teleostei</taxon>
        <taxon>Clupei</taxon>
        <taxon>Clupeiformes</taxon>
        <taxon>Clupeoidei</taxon>
        <taxon>Clupeidae</taxon>
        <taxon>Alosa</taxon>
    </lineage>
</organism>
<dbReference type="InterPro" id="IPR013783">
    <property type="entry name" value="Ig-like_fold"/>
</dbReference>
<keyword evidence="6" id="KW-0966">Cell projection</keyword>
<proteinExistence type="predicted"/>
<dbReference type="Pfam" id="PF13927">
    <property type="entry name" value="Ig_3"/>
    <property type="match status" value="1"/>
</dbReference>
<feature type="compositionally biased region" description="Polar residues" evidence="8">
    <location>
        <begin position="297"/>
        <end position="309"/>
    </location>
</feature>
<dbReference type="PANTHER" id="PTHR11973:SF23">
    <property type="entry name" value="C-ANSWER"/>
    <property type="match status" value="1"/>
</dbReference>
<feature type="domain" description="Ig-like" evidence="11">
    <location>
        <begin position="34"/>
        <end position="128"/>
    </location>
</feature>
<accession>A0AAV6G7G2</accession>
<reference evidence="12" key="1">
    <citation type="submission" date="2020-10" db="EMBL/GenBank/DDBJ databases">
        <title>Chromosome-scale genome assembly of the Allis shad, Alosa alosa.</title>
        <authorList>
            <person name="Margot Z."/>
            <person name="Christophe K."/>
            <person name="Cabau C."/>
            <person name="Louis A."/>
            <person name="Berthelot C."/>
            <person name="Parey E."/>
            <person name="Roest Crollius H."/>
            <person name="Montfort J."/>
            <person name="Robinson-Rechavi M."/>
            <person name="Bucao C."/>
            <person name="Bouchez O."/>
            <person name="Gislard M."/>
            <person name="Lluch J."/>
            <person name="Milhes M."/>
            <person name="Lampietro C."/>
            <person name="Lopez Roques C."/>
            <person name="Donnadieu C."/>
            <person name="Braasch I."/>
            <person name="Desvignes T."/>
            <person name="Postlethwait J."/>
            <person name="Bobe J."/>
            <person name="Guiguen Y."/>
        </authorList>
    </citation>
    <scope>NUCLEOTIDE SEQUENCE</scope>
    <source>
        <strain evidence="12">M-15738</strain>
        <tissue evidence="12">Blood</tissue>
    </source>
</reference>
<dbReference type="InterPro" id="IPR036179">
    <property type="entry name" value="Ig-like_dom_sf"/>
</dbReference>
<keyword evidence="3 9" id="KW-0812">Transmembrane</keyword>
<evidence type="ECO:0000256" key="9">
    <source>
        <dbReference type="SAM" id="Phobius"/>
    </source>
</evidence>
<evidence type="ECO:0000256" key="2">
    <source>
        <dbReference type="ARBA" id="ARBA00004479"/>
    </source>
</evidence>
<sequence length="309" mass="34696">MKGVLFLTALVLVHFQMSHASLIVKGPAKAIVAGDMVTLECYDSNSTANMSQVYFERSSKFSQGWYRLESDRDYRGHYFCSYRYFELNLEDDRLLLTTYGIQTYMEGLYRCVSDDAALGSDNSSAPLSLTVHYMHELSFARDGPSSYYNRFYDSVQDLRVPLGSDVEVNCSTTASETPEYFWQKEGSDWILPSKTLTLRKVTPEDDGTYTCTAKHPSVESLRKSRSFTLTVLPEDAGWYETTDGRIVLTAAGAGLVLLVLLVSMTAFLCRRAKRRQTKGPIDDRSQTKPIYKGSVESLPSTTGDNQPLV</sequence>
<feature type="signal peptide" evidence="10">
    <location>
        <begin position="1"/>
        <end position="20"/>
    </location>
</feature>
<dbReference type="EMBL" id="JADWDJ010000013">
    <property type="protein sequence ID" value="KAG5271068.1"/>
    <property type="molecule type" value="Genomic_DNA"/>
</dbReference>
<dbReference type="CDD" id="cd00096">
    <property type="entry name" value="Ig"/>
    <property type="match status" value="1"/>
</dbReference>
<feature type="chain" id="PRO_5043753296" description="Ig-like domain-containing protein" evidence="10">
    <location>
        <begin position="21"/>
        <end position="309"/>
    </location>
</feature>
<dbReference type="InterPro" id="IPR003599">
    <property type="entry name" value="Ig_sub"/>
</dbReference>
<dbReference type="InterPro" id="IPR003006">
    <property type="entry name" value="Ig/MHC_CS"/>
</dbReference>
<comment type="subcellular location">
    <subcellularLocation>
        <location evidence="1">Cell projection</location>
    </subcellularLocation>
    <subcellularLocation>
        <location evidence="2">Membrane</location>
        <topology evidence="2">Single-pass type I membrane protein</topology>
    </subcellularLocation>
</comment>
<dbReference type="SMART" id="SM00409">
    <property type="entry name" value="IG"/>
    <property type="match status" value="2"/>
</dbReference>
<evidence type="ECO:0000313" key="12">
    <source>
        <dbReference type="EMBL" id="KAG5271068.1"/>
    </source>
</evidence>
<keyword evidence="10" id="KW-0732">Signal</keyword>
<dbReference type="AlphaFoldDB" id="A0AAV6G7G2"/>
<dbReference type="PROSITE" id="PS00290">
    <property type="entry name" value="IG_MHC"/>
    <property type="match status" value="1"/>
</dbReference>
<comment type="caution">
    <text evidence="12">The sequence shown here is derived from an EMBL/GenBank/DDBJ whole genome shotgun (WGS) entry which is preliminary data.</text>
</comment>